<evidence type="ECO:0000256" key="1">
    <source>
        <dbReference type="SAM" id="Coils"/>
    </source>
</evidence>
<gene>
    <name evidence="3" type="ORF">SAMN04490178_104206</name>
</gene>
<keyword evidence="4" id="KW-1185">Reference proteome</keyword>
<dbReference type="AlphaFoldDB" id="A0A1H8S455"/>
<feature type="chain" id="PRO_5038828325" description="Periplasmic chaperone for outer membrane proteins Skp" evidence="2">
    <location>
        <begin position="28"/>
        <end position="322"/>
    </location>
</feature>
<feature type="coiled-coil region" evidence="1">
    <location>
        <begin position="163"/>
        <end position="284"/>
    </location>
</feature>
<dbReference type="Proteomes" id="UP000198847">
    <property type="component" value="Unassembled WGS sequence"/>
</dbReference>
<evidence type="ECO:0000313" key="3">
    <source>
        <dbReference type="EMBL" id="SEO73769.1"/>
    </source>
</evidence>
<dbReference type="PROSITE" id="PS51257">
    <property type="entry name" value="PROKAR_LIPOPROTEIN"/>
    <property type="match status" value="1"/>
</dbReference>
<organism evidence="3 4">
    <name type="scientific">Propionispora vibrioides</name>
    <dbReference type="NCBI Taxonomy" id="112903"/>
    <lineage>
        <taxon>Bacteria</taxon>
        <taxon>Bacillati</taxon>
        <taxon>Bacillota</taxon>
        <taxon>Negativicutes</taxon>
        <taxon>Selenomonadales</taxon>
        <taxon>Sporomusaceae</taxon>
        <taxon>Propionispora</taxon>
    </lineage>
</organism>
<keyword evidence="1" id="KW-0175">Coiled coil</keyword>
<dbReference type="EMBL" id="FODY01000004">
    <property type="protein sequence ID" value="SEO73769.1"/>
    <property type="molecule type" value="Genomic_DNA"/>
</dbReference>
<dbReference type="OrthoDB" id="1634005at2"/>
<name>A0A1H8S455_9FIRM</name>
<sequence length="322" mass="35014">MNRKVPIFLLFLVTAVLVTGCSSRSSQQNTTPPPAAPTVGVIDMRQAVQAHPKYSEHEPLQKAITTLEAQLAAAQTGAAATPSGNLSPSGSYGDQVMSGVQATLEQEFRAKMTTKQNELTQRLEKKAAELKAGIAEELKAYTAEVEPNYQPQIFNLQLKMKTVQLSKEEIDSLSKQMEALQKERDEKIAAKDKELADQLTEQMKQEQAGANTELNQYAEQLRKEQAAQAVAKQQEAAARIPSTSASLSMPSGGDPQRVELERQLAAKQQELRNLEDTIVEAVRDKAAQIATAKGLSAVLTNVNTNISAVDITSDVIAEFKKP</sequence>
<dbReference type="InterPro" id="IPR024930">
    <property type="entry name" value="Skp_dom_sf"/>
</dbReference>
<feature type="signal peptide" evidence="2">
    <location>
        <begin position="1"/>
        <end position="27"/>
    </location>
</feature>
<protein>
    <recommendedName>
        <fullName evidence="5">Periplasmic chaperone for outer membrane proteins Skp</fullName>
    </recommendedName>
</protein>
<accession>A0A1H8S455</accession>
<dbReference type="RefSeq" id="WP_091744622.1">
    <property type="nucleotide sequence ID" value="NZ_FODY01000004.1"/>
</dbReference>
<reference evidence="3 4" key="1">
    <citation type="submission" date="2016-10" db="EMBL/GenBank/DDBJ databases">
        <authorList>
            <person name="de Groot N.N."/>
        </authorList>
    </citation>
    <scope>NUCLEOTIDE SEQUENCE [LARGE SCALE GENOMIC DNA]</scope>
    <source>
        <strain evidence="3 4">DSM 13305</strain>
    </source>
</reference>
<dbReference type="InterPro" id="IPR005632">
    <property type="entry name" value="Chaperone_Skp"/>
</dbReference>
<proteinExistence type="predicted"/>
<keyword evidence="2" id="KW-0732">Signal</keyword>
<dbReference type="SMART" id="SM00935">
    <property type="entry name" value="OmpH"/>
    <property type="match status" value="1"/>
</dbReference>
<evidence type="ECO:0000313" key="4">
    <source>
        <dbReference type="Proteomes" id="UP000198847"/>
    </source>
</evidence>
<evidence type="ECO:0008006" key="5">
    <source>
        <dbReference type="Google" id="ProtNLM"/>
    </source>
</evidence>
<evidence type="ECO:0000256" key="2">
    <source>
        <dbReference type="SAM" id="SignalP"/>
    </source>
</evidence>
<dbReference type="STRING" id="112903.SAMN04490178_104206"/>
<dbReference type="GO" id="GO:0051082">
    <property type="term" value="F:unfolded protein binding"/>
    <property type="evidence" value="ECO:0007669"/>
    <property type="project" value="InterPro"/>
</dbReference>
<dbReference type="Gene3D" id="3.30.910.20">
    <property type="entry name" value="Skp domain"/>
    <property type="match status" value="1"/>
</dbReference>